<sequence>MVATGNVVKEMSIGNTRIKICDDYCREKTKAEVEEILKRIARNAIGPLTVATTQSV</sequence>
<reference evidence="1" key="1">
    <citation type="journal article" date="2021" name="Proc. Natl. Acad. Sci. U.S.A.">
        <title>A Catalog of Tens of Thousands of Viruses from Human Metagenomes Reveals Hidden Associations with Chronic Diseases.</title>
        <authorList>
            <person name="Tisza M.J."/>
            <person name="Buck C.B."/>
        </authorList>
    </citation>
    <scope>NUCLEOTIDE SEQUENCE</scope>
    <source>
        <strain evidence="1">CtdHi7</strain>
    </source>
</reference>
<evidence type="ECO:0000313" key="1">
    <source>
        <dbReference type="EMBL" id="DAF88448.1"/>
    </source>
</evidence>
<organism evidence="1">
    <name type="scientific">Siphoviridae sp. ctdHi7</name>
    <dbReference type="NCBI Taxonomy" id="2825577"/>
    <lineage>
        <taxon>Viruses</taxon>
        <taxon>Duplodnaviria</taxon>
        <taxon>Heunggongvirae</taxon>
        <taxon>Uroviricota</taxon>
        <taxon>Caudoviricetes</taxon>
    </lineage>
</organism>
<proteinExistence type="predicted"/>
<accession>A0A8S5U1W7</accession>
<dbReference type="EMBL" id="BK015985">
    <property type="protein sequence ID" value="DAF88448.1"/>
    <property type="molecule type" value="Genomic_DNA"/>
</dbReference>
<protein>
    <submittedName>
        <fullName evidence="1">Uncharacterized protein</fullName>
    </submittedName>
</protein>
<name>A0A8S5U1W7_9CAUD</name>